<sequence length="263" mass="28752">MLQFEFMRNALMAGLFVSILCPFVGLFLVLKRYSMMGDTLSHASFAGIAIGLVSGLNPIITSFIFTSACGLLIEYLRNYYKKYSELVMSIILTLSIGIAILIMSTGKAGSSVNSILFGNMLTVSKTDLIWMAIIGAISFIFIFFLYNKLIYATFDEEGAKVSGVNVSLVNYIFTLIVAATISISIRILGVLVISSMIVVPVATAMQLKKGFKSTLLYSILFGFIDIFAGFFISYKLDTATGGTIALTSVVVLTIILIINKYRR</sequence>
<dbReference type="GO" id="GO:0010043">
    <property type="term" value="P:response to zinc ion"/>
    <property type="evidence" value="ECO:0007669"/>
    <property type="project" value="TreeGrafter"/>
</dbReference>
<keyword evidence="4 7" id="KW-1133">Transmembrane helix</keyword>
<organism evidence="8 9">
    <name type="scientific">Clostridium algidicarnis DSM 15099</name>
    <dbReference type="NCBI Taxonomy" id="1121295"/>
    <lineage>
        <taxon>Bacteria</taxon>
        <taxon>Bacillati</taxon>
        <taxon>Bacillota</taxon>
        <taxon>Clostridia</taxon>
        <taxon>Eubacteriales</taxon>
        <taxon>Clostridiaceae</taxon>
        <taxon>Clostridium</taxon>
    </lineage>
</organism>
<evidence type="ECO:0000256" key="2">
    <source>
        <dbReference type="ARBA" id="ARBA00008034"/>
    </source>
</evidence>
<dbReference type="InterPro" id="IPR037294">
    <property type="entry name" value="ABC_BtuC-like"/>
</dbReference>
<feature type="transmembrane region" description="Helical" evidence="7">
    <location>
        <begin position="171"/>
        <end position="202"/>
    </location>
</feature>
<keyword evidence="3 6" id="KW-0812">Transmembrane</keyword>
<keyword evidence="5 7" id="KW-0472">Membrane</keyword>
<evidence type="ECO:0000256" key="3">
    <source>
        <dbReference type="ARBA" id="ARBA00022692"/>
    </source>
</evidence>
<dbReference type="SUPFAM" id="SSF81345">
    <property type="entry name" value="ABC transporter involved in vitamin B12 uptake, BtuC"/>
    <property type="match status" value="1"/>
</dbReference>
<dbReference type="STRING" id="37659.GCA_000703125_00276"/>
<gene>
    <name evidence="8" type="ORF">BD821_11242</name>
</gene>
<feature type="transmembrane region" description="Helical" evidence="7">
    <location>
        <begin position="42"/>
        <end position="66"/>
    </location>
</feature>
<feature type="transmembrane region" description="Helical" evidence="7">
    <location>
        <begin position="86"/>
        <end position="106"/>
    </location>
</feature>
<evidence type="ECO:0000256" key="7">
    <source>
        <dbReference type="SAM" id="Phobius"/>
    </source>
</evidence>
<evidence type="ECO:0000313" key="8">
    <source>
        <dbReference type="EMBL" id="PPK47901.1"/>
    </source>
</evidence>
<evidence type="ECO:0000256" key="6">
    <source>
        <dbReference type="RuleBase" id="RU003943"/>
    </source>
</evidence>
<evidence type="ECO:0000256" key="1">
    <source>
        <dbReference type="ARBA" id="ARBA00004141"/>
    </source>
</evidence>
<dbReference type="GO" id="GO:0043190">
    <property type="term" value="C:ATP-binding cassette (ABC) transporter complex"/>
    <property type="evidence" value="ECO:0007669"/>
    <property type="project" value="InterPro"/>
</dbReference>
<feature type="transmembrane region" description="Helical" evidence="7">
    <location>
        <begin position="6"/>
        <end position="30"/>
    </location>
</feature>
<dbReference type="Pfam" id="PF00950">
    <property type="entry name" value="ABC-3"/>
    <property type="match status" value="1"/>
</dbReference>
<name>A0A2S6FWW7_9CLOT</name>
<protein>
    <submittedName>
        <fullName evidence="8">Zinc transport system permease protein</fullName>
    </submittedName>
</protein>
<dbReference type="InterPro" id="IPR001626">
    <property type="entry name" value="ABC_TroCD"/>
</dbReference>
<comment type="subcellular location">
    <subcellularLocation>
        <location evidence="6">Cell membrane</location>
        <topology evidence="6">Multi-pass membrane protein</topology>
    </subcellularLocation>
    <subcellularLocation>
        <location evidence="1">Membrane</location>
        <topology evidence="1">Multi-pass membrane protein</topology>
    </subcellularLocation>
</comment>
<dbReference type="CDD" id="cd06550">
    <property type="entry name" value="TM_ABC_iron-siderophores_like"/>
    <property type="match status" value="1"/>
</dbReference>
<dbReference type="GO" id="GO:0055085">
    <property type="term" value="P:transmembrane transport"/>
    <property type="evidence" value="ECO:0007669"/>
    <property type="project" value="InterPro"/>
</dbReference>
<dbReference type="Gene3D" id="1.10.3470.10">
    <property type="entry name" value="ABC transporter involved in vitamin B12 uptake, BtuC"/>
    <property type="match status" value="1"/>
</dbReference>
<evidence type="ECO:0000256" key="4">
    <source>
        <dbReference type="ARBA" id="ARBA00022989"/>
    </source>
</evidence>
<feature type="transmembrane region" description="Helical" evidence="7">
    <location>
        <begin position="240"/>
        <end position="258"/>
    </location>
</feature>
<dbReference type="OrthoDB" id="9798540at2"/>
<dbReference type="PANTHER" id="PTHR30477">
    <property type="entry name" value="ABC-TRANSPORTER METAL-BINDING PROTEIN"/>
    <property type="match status" value="1"/>
</dbReference>
<dbReference type="AlphaFoldDB" id="A0A2S6FWW7"/>
<comment type="similarity">
    <text evidence="2 6">Belongs to the ABC-3 integral membrane protein family.</text>
</comment>
<comment type="caution">
    <text evidence="8">The sequence shown here is derived from an EMBL/GenBank/DDBJ whole genome shotgun (WGS) entry which is preliminary data.</text>
</comment>
<dbReference type="PANTHER" id="PTHR30477:SF0">
    <property type="entry name" value="METAL TRANSPORT SYSTEM MEMBRANE PROTEIN TM_0125-RELATED"/>
    <property type="match status" value="1"/>
</dbReference>
<dbReference type="Proteomes" id="UP000239863">
    <property type="component" value="Unassembled WGS sequence"/>
</dbReference>
<feature type="transmembrane region" description="Helical" evidence="7">
    <location>
        <begin position="214"/>
        <end position="234"/>
    </location>
</feature>
<reference evidence="8 9" key="1">
    <citation type="submission" date="2018-02" db="EMBL/GenBank/DDBJ databases">
        <title>Genomic Encyclopedia of Archaeal and Bacterial Type Strains, Phase II (KMG-II): from individual species to whole genera.</title>
        <authorList>
            <person name="Goeker M."/>
        </authorList>
    </citation>
    <scope>NUCLEOTIDE SEQUENCE [LARGE SCALE GENOMIC DNA]</scope>
    <source>
        <strain evidence="8 9">DSM 15099</strain>
    </source>
</reference>
<feature type="transmembrane region" description="Helical" evidence="7">
    <location>
        <begin position="127"/>
        <end position="146"/>
    </location>
</feature>
<keyword evidence="6" id="KW-0813">Transport</keyword>
<dbReference type="EMBL" id="PTIS01000012">
    <property type="protein sequence ID" value="PPK47901.1"/>
    <property type="molecule type" value="Genomic_DNA"/>
</dbReference>
<accession>A0A2S6FWW7</accession>
<evidence type="ECO:0000256" key="5">
    <source>
        <dbReference type="ARBA" id="ARBA00023136"/>
    </source>
</evidence>
<evidence type="ECO:0000313" key="9">
    <source>
        <dbReference type="Proteomes" id="UP000239863"/>
    </source>
</evidence>
<proteinExistence type="inferred from homology"/>
<dbReference type="RefSeq" id="WP_104410202.1">
    <property type="nucleotide sequence ID" value="NZ_PTIS01000012.1"/>
</dbReference>